<accession>A0A6A6T5P6</accession>
<feature type="signal peptide" evidence="2">
    <location>
        <begin position="1"/>
        <end position="19"/>
    </location>
</feature>
<evidence type="ECO:0000256" key="1">
    <source>
        <dbReference type="SAM" id="MobiDB-lite"/>
    </source>
</evidence>
<organism evidence="3 4">
    <name type="scientific">Lophiostoma macrostomum CBS 122681</name>
    <dbReference type="NCBI Taxonomy" id="1314788"/>
    <lineage>
        <taxon>Eukaryota</taxon>
        <taxon>Fungi</taxon>
        <taxon>Dikarya</taxon>
        <taxon>Ascomycota</taxon>
        <taxon>Pezizomycotina</taxon>
        <taxon>Dothideomycetes</taxon>
        <taxon>Pleosporomycetidae</taxon>
        <taxon>Pleosporales</taxon>
        <taxon>Lophiostomataceae</taxon>
        <taxon>Lophiostoma</taxon>
    </lineage>
</organism>
<evidence type="ECO:0000313" key="4">
    <source>
        <dbReference type="Proteomes" id="UP000799324"/>
    </source>
</evidence>
<reference evidence="3" key="1">
    <citation type="journal article" date="2020" name="Stud. Mycol.">
        <title>101 Dothideomycetes genomes: a test case for predicting lifestyles and emergence of pathogens.</title>
        <authorList>
            <person name="Haridas S."/>
            <person name="Albert R."/>
            <person name="Binder M."/>
            <person name="Bloem J."/>
            <person name="Labutti K."/>
            <person name="Salamov A."/>
            <person name="Andreopoulos B."/>
            <person name="Baker S."/>
            <person name="Barry K."/>
            <person name="Bills G."/>
            <person name="Bluhm B."/>
            <person name="Cannon C."/>
            <person name="Castanera R."/>
            <person name="Culley D."/>
            <person name="Daum C."/>
            <person name="Ezra D."/>
            <person name="Gonzalez J."/>
            <person name="Henrissat B."/>
            <person name="Kuo A."/>
            <person name="Liang C."/>
            <person name="Lipzen A."/>
            <person name="Lutzoni F."/>
            <person name="Magnuson J."/>
            <person name="Mondo S."/>
            <person name="Nolan M."/>
            <person name="Ohm R."/>
            <person name="Pangilinan J."/>
            <person name="Park H.-J."/>
            <person name="Ramirez L."/>
            <person name="Alfaro M."/>
            <person name="Sun H."/>
            <person name="Tritt A."/>
            <person name="Yoshinaga Y."/>
            <person name="Zwiers L.-H."/>
            <person name="Turgeon B."/>
            <person name="Goodwin S."/>
            <person name="Spatafora J."/>
            <person name="Crous P."/>
            <person name="Grigoriev I."/>
        </authorList>
    </citation>
    <scope>NUCLEOTIDE SEQUENCE</scope>
    <source>
        <strain evidence="3">CBS 122681</strain>
    </source>
</reference>
<keyword evidence="2" id="KW-0732">Signal</keyword>
<keyword evidence="4" id="KW-1185">Reference proteome</keyword>
<proteinExistence type="predicted"/>
<dbReference type="Proteomes" id="UP000799324">
    <property type="component" value="Unassembled WGS sequence"/>
</dbReference>
<sequence length="73" mass="8099">MSFPLCICLILSLTAFCLTRAPPRCSGRLAPRHVLKPHVTASPDPSPRPARSQRPDCHAPIQSHPDPIFPQRH</sequence>
<dbReference type="EMBL" id="MU004361">
    <property type="protein sequence ID" value="KAF2654607.1"/>
    <property type="molecule type" value="Genomic_DNA"/>
</dbReference>
<evidence type="ECO:0000256" key="2">
    <source>
        <dbReference type="SAM" id="SignalP"/>
    </source>
</evidence>
<evidence type="ECO:0000313" key="3">
    <source>
        <dbReference type="EMBL" id="KAF2654607.1"/>
    </source>
</evidence>
<dbReference type="AlphaFoldDB" id="A0A6A6T5P6"/>
<name>A0A6A6T5P6_9PLEO</name>
<feature type="region of interest" description="Disordered" evidence="1">
    <location>
        <begin position="37"/>
        <end position="73"/>
    </location>
</feature>
<feature type="chain" id="PRO_5025476316" description="Secreted protein" evidence="2">
    <location>
        <begin position="20"/>
        <end position="73"/>
    </location>
</feature>
<evidence type="ECO:0008006" key="5">
    <source>
        <dbReference type="Google" id="ProtNLM"/>
    </source>
</evidence>
<protein>
    <recommendedName>
        <fullName evidence="5">Secreted protein</fullName>
    </recommendedName>
</protein>
<gene>
    <name evidence="3" type="ORF">K491DRAFT_693656</name>
</gene>